<accession>A0A834F4F2</accession>
<organism evidence="2 3">
    <name type="scientific">Oryzias melastigma</name>
    <name type="common">Marine medaka</name>
    <dbReference type="NCBI Taxonomy" id="30732"/>
    <lineage>
        <taxon>Eukaryota</taxon>
        <taxon>Metazoa</taxon>
        <taxon>Chordata</taxon>
        <taxon>Craniata</taxon>
        <taxon>Vertebrata</taxon>
        <taxon>Euteleostomi</taxon>
        <taxon>Actinopterygii</taxon>
        <taxon>Neopterygii</taxon>
        <taxon>Teleostei</taxon>
        <taxon>Neoteleostei</taxon>
        <taxon>Acanthomorphata</taxon>
        <taxon>Ovalentaria</taxon>
        <taxon>Atherinomorphae</taxon>
        <taxon>Beloniformes</taxon>
        <taxon>Adrianichthyidae</taxon>
        <taxon>Oryziinae</taxon>
        <taxon>Oryzias</taxon>
    </lineage>
</organism>
<name>A0A834F4F2_ORYME</name>
<dbReference type="Proteomes" id="UP000646548">
    <property type="component" value="Unassembled WGS sequence"/>
</dbReference>
<feature type="region of interest" description="Disordered" evidence="1">
    <location>
        <begin position="1"/>
        <end position="70"/>
    </location>
</feature>
<comment type="caution">
    <text evidence="2">The sequence shown here is derived from an EMBL/GenBank/DDBJ whole genome shotgun (WGS) entry which is preliminary data.</text>
</comment>
<dbReference type="AlphaFoldDB" id="A0A834F4F2"/>
<evidence type="ECO:0000313" key="3">
    <source>
        <dbReference type="Proteomes" id="UP000646548"/>
    </source>
</evidence>
<evidence type="ECO:0000313" key="2">
    <source>
        <dbReference type="EMBL" id="KAF6720996.1"/>
    </source>
</evidence>
<proteinExistence type="predicted"/>
<protein>
    <submittedName>
        <fullName evidence="2">Uncharacterized protein</fullName>
    </submittedName>
</protein>
<sequence>MPPSRQRAPATRRRRSTAPPNKQPRTDTSTKRGALFKHLMYDGRSTHEQYPPLQTPPKTRHSTDTSAGNNLIGLARRVRSQTVLSGPPWPSNFSRMLTELRAPAAAAVVFEPRTATYDHRPERETFQIEDTAAAFSIRRYTDVQRSRQSLG</sequence>
<gene>
    <name evidence="2" type="ORF">FQA47_017977</name>
</gene>
<reference evidence="2" key="1">
    <citation type="journal article" name="BMC Genomics">
        <title>Long-read sequencing and de novo genome assembly of marine medaka (Oryzias melastigma).</title>
        <authorList>
            <person name="Liang P."/>
            <person name="Saqib H.S.A."/>
            <person name="Ni X."/>
            <person name="Shen Y."/>
        </authorList>
    </citation>
    <scope>NUCLEOTIDE SEQUENCE</scope>
    <source>
        <strain evidence="2">Bigg-433</strain>
    </source>
</reference>
<dbReference type="EMBL" id="WKFB01000509">
    <property type="protein sequence ID" value="KAF6720996.1"/>
    <property type="molecule type" value="Genomic_DNA"/>
</dbReference>
<evidence type="ECO:0000256" key="1">
    <source>
        <dbReference type="SAM" id="MobiDB-lite"/>
    </source>
</evidence>